<evidence type="ECO:0000256" key="2">
    <source>
        <dbReference type="ARBA" id="ARBA00022679"/>
    </source>
</evidence>
<feature type="transmembrane region" description="Helical" evidence="6">
    <location>
        <begin position="170"/>
        <end position="192"/>
    </location>
</feature>
<keyword evidence="3" id="KW-0547">Nucleotide-binding</keyword>
<dbReference type="GO" id="GO:0004674">
    <property type="term" value="F:protein serine/threonine kinase activity"/>
    <property type="evidence" value="ECO:0007669"/>
    <property type="project" value="UniProtKB-KW"/>
</dbReference>
<evidence type="ECO:0000256" key="5">
    <source>
        <dbReference type="ARBA" id="ARBA00022840"/>
    </source>
</evidence>
<name>A0A4Z2EBS7_9TELE</name>
<dbReference type="EMBL" id="SRLO01010794">
    <property type="protein sequence ID" value="TNN26183.1"/>
    <property type="molecule type" value="Genomic_DNA"/>
</dbReference>
<dbReference type="GO" id="GO:0005634">
    <property type="term" value="C:nucleus"/>
    <property type="evidence" value="ECO:0007669"/>
    <property type="project" value="TreeGrafter"/>
</dbReference>
<reference evidence="7 8" key="1">
    <citation type="submission" date="2019-03" db="EMBL/GenBank/DDBJ databases">
        <title>First draft genome of Liparis tanakae, snailfish: a comprehensive survey of snailfish specific genes.</title>
        <authorList>
            <person name="Kim W."/>
            <person name="Song I."/>
            <person name="Jeong J.-H."/>
            <person name="Kim D."/>
            <person name="Kim S."/>
            <person name="Ryu S."/>
            <person name="Song J.Y."/>
            <person name="Lee S.K."/>
        </authorList>
    </citation>
    <scope>NUCLEOTIDE SEQUENCE [LARGE SCALE GENOMIC DNA]</scope>
    <source>
        <tissue evidence="7">Muscle</tissue>
    </source>
</reference>
<dbReference type="GO" id="GO:0005737">
    <property type="term" value="C:cytoplasm"/>
    <property type="evidence" value="ECO:0007669"/>
    <property type="project" value="TreeGrafter"/>
</dbReference>
<keyword evidence="6" id="KW-1133">Transmembrane helix</keyword>
<dbReference type="OrthoDB" id="20134at2759"/>
<accession>A0A4Z2EBS7</accession>
<organism evidence="7 8">
    <name type="scientific">Liparis tanakae</name>
    <name type="common">Tanaka's snailfish</name>
    <dbReference type="NCBI Taxonomy" id="230148"/>
    <lineage>
        <taxon>Eukaryota</taxon>
        <taxon>Metazoa</taxon>
        <taxon>Chordata</taxon>
        <taxon>Craniata</taxon>
        <taxon>Vertebrata</taxon>
        <taxon>Euteleostomi</taxon>
        <taxon>Actinopterygii</taxon>
        <taxon>Neopterygii</taxon>
        <taxon>Teleostei</taxon>
        <taxon>Neoteleostei</taxon>
        <taxon>Acanthomorphata</taxon>
        <taxon>Eupercaria</taxon>
        <taxon>Perciformes</taxon>
        <taxon>Cottioidei</taxon>
        <taxon>Cottales</taxon>
        <taxon>Liparidae</taxon>
        <taxon>Liparis</taxon>
    </lineage>
</organism>
<keyword evidence="6" id="KW-0472">Membrane</keyword>
<evidence type="ECO:0000256" key="3">
    <source>
        <dbReference type="ARBA" id="ARBA00022741"/>
    </source>
</evidence>
<keyword evidence="8" id="KW-1185">Reference proteome</keyword>
<keyword evidence="5" id="KW-0067">ATP-binding</keyword>
<keyword evidence="4 7" id="KW-0418">Kinase</keyword>
<dbReference type="Proteomes" id="UP000314294">
    <property type="component" value="Unassembled WGS sequence"/>
</dbReference>
<dbReference type="SUPFAM" id="SSF56112">
    <property type="entry name" value="Protein kinase-like (PK-like)"/>
    <property type="match status" value="1"/>
</dbReference>
<dbReference type="AlphaFoldDB" id="A0A4Z2EBS7"/>
<dbReference type="InterPro" id="IPR050940">
    <property type="entry name" value="Actin_reg-Ser/Thr_kinase"/>
</dbReference>
<dbReference type="GO" id="GO:0030036">
    <property type="term" value="P:actin cytoskeleton organization"/>
    <property type="evidence" value="ECO:0007669"/>
    <property type="project" value="TreeGrafter"/>
</dbReference>
<comment type="caution">
    <text evidence="7">The sequence shown here is derived from an EMBL/GenBank/DDBJ whole genome shotgun (WGS) entry which is preliminary data.</text>
</comment>
<sequence>MAYVTMEESLCLLGEAPRLVLHVNKHKQTVCGVCPMGSWPSDAFRDRNSSLHTVPLALQTRGRIQAAAVTPGGGGCCSGPRGLCGLQVRHRASDQVMALKMNKMSSNRANMLREVQLMNRLSHPHILRSVNRNHRSLSEGLRSTSRRVYCTLLIKGSKRLLLKRSSFFKALNQIFVCVLYMYSFQQLIYVYIKIYIY</sequence>
<keyword evidence="2" id="KW-0808">Transferase</keyword>
<evidence type="ECO:0000256" key="4">
    <source>
        <dbReference type="ARBA" id="ARBA00022777"/>
    </source>
</evidence>
<evidence type="ECO:0000256" key="6">
    <source>
        <dbReference type="SAM" id="Phobius"/>
    </source>
</evidence>
<dbReference type="GO" id="GO:0005524">
    <property type="term" value="F:ATP binding"/>
    <property type="evidence" value="ECO:0007669"/>
    <property type="project" value="UniProtKB-KW"/>
</dbReference>
<gene>
    <name evidence="7" type="primary">TESK2_5</name>
    <name evidence="7" type="ORF">EYF80_063680</name>
</gene>
<dbReference type="Gene3D" id="3.30.200.20">
    <property type="entry name" value="Phosphorylase Kinase, domain 1"/>
    <property type="match status" value="1"/>
</dbReference>
<dbReference type="PANTHER" id="PTHR46485">
    <property type="entry name" value="LIM DOMAIN KINASE 1"/>
    <property type="match status" value="1"/>
</dbReference>
<protein>
    <submittedName>
        <fullName evidence="7">Dual specificity testis-specific protein kinase 2</fullName>
    </submittedName>
</protein>
<keyword evidence="1" id="KW-0723">Serine/threonine-protein kinase</keyword>
<proteinExistence type="predicted"/>
<evidence type="ECO:0000313" key="8">
    <source>
        <dbReference type="Proteomes" id="UP000314294"/>
    </source>
</evidence>
<dbReference type="PANTHER" id="PTHR46485:SF6">
    <property type="entry name" value="DUAL SPECIFICITY TESTIS-SPECIFIC PROTEIN KINASE 2"/>
    <property type="match status" value="1"/>
</dbReference>
<keyword evidence="6" id="KW-0812">Transmembrane</keyword>
<evidence type="ECO:0000256" key="1">
    <source>
        <dbReference type="ARBA" id="ARBA00022527"/>
    </source>
</evidence>
<dbReference type="InterPro" id="IPR011009">
    <property type="entry name" value="Kinase-like_dom_sf"/>
</dbReference>
<evidence type="ECO:0000313" key="7">
    <source>
        <dbReference type="EMBL" id="TNN26183.1"/>
    </source>
</evidence>